<evidence type="ECO:0000313" key="3">
    <source>
        <dbReference type="Proteomes" id="UP000199045"/>
    </source>
</evidence>
<dbReference type="EMBL" id="FNBN01000001">
    <property type="protein sequence ID" value="SDE99254.1"/>
    <property type="molecule type" value="Genomic_DNA"/>
</dbReference>
<dbReference type="Gene3D" id="2.60.40.1120">
    <property type="entry name" value="Carboxypeptidase-like, regulatory domain"/>
    <property type="match status" value="1"/>
</dbReference>
<protein>
    <submittedName>
        <fullName evidence="2">Carboxypeptidase regulatory-like domain-containing protein</fullName>
    </submittedName>
</protein>
<feature type="chain" id="PRO_5011580196" evidence="1">
    <location>
        <begin position="19"/>
        <end position="260"/>
    </location>
</feature>
<feature type="signal peptide" evidence="1">
    <location>
        <begin position="1"/>
        <end position="18"/>
    </location>
</feature>
<keyword evidence="2" id="KW-0121">Carboxypeptidase</keyword>
<keyword evidence="1" id="KW-0732">Signal</keyword>
<dbReference type="AlphaFoldDB" id="A0A1G7HG22"/>
<sequence length="260" mass="28134">MKNIIFLSFFLCLIMACAKEGPPGPKGPDGPPYTWPPGNITGYINLRDQFGGAVARQDSVLLQTYNADSIFRAYTDTNGHFYLPAVPPGNYDISISKAGYDSLHLYVQHAGGSIDKFLGSIAMAQHVSTKIISFTAKTYRLFPDIFIPFEIVFEWPTPHRFSVSGFQVYLDTSAVPGVGRGLSKLTIATEGQDINGTTGKIVGNITIPTYLVPSGATLYLTAVAAPVSSGYTPWLNYATGAQIAYPYLGDSLKIQTSQIE</sequence>
<dbReference type="STRING" id="104663.SAMN04488121_101451"/>
<keyword evidence="2" id="KW-0378">Hydrolase</keyword>
<dbReference type="RefSeq" id="WP_089828599.1">
    <property type="nucleotide sequence ID" value="NZ_FNBN01000001.1"/>
</dbReference>
<reference evidence="2 3" key="1">
    <citation type="submission" date="2016-10" db="EMBL/GenBank/DDBJ databases">
        <authorList>
            <person name="de Groot N.N."/>
        </authorList>
    </citation>
    <scope>NUCLEOTIDE SEQUENCE [LARGE SCALE GENOMIC DNA]</scope>
    <source>
        <strain evidence="2 3">DSM 527</strain>
    </source>
</reference>
<dbReference type="Proteomes" id="UP000199045">
    <property type="component" value="Unassembled WGS sequence"/>
</dbReference>
<dbReference type="SUPFAM" id="SSF49464">
    <property type="entry name" value="Carboxypeptidase regulatory domain-like"/>
    <property type="match status" value="1"/>
</dbReference>
<keyword evidence="2" id="KW-0645">Protease</keyword>
<evidence type="ECO:0000256" key="1">
    <source>
        <dbReference type="SAM" id="SignalP"/>
    </source>
</evidence>
<accession>A0A1G7HG22</accession>
<evidence type="ECO:0000313" key="2">
    <source>
        <dbReference type="EMBL" id="SDE99254.1"/>
    </source>
</evidence>
<dbReference type="GO" id="GO:0004180">
    <property type="term" value="F:carboxypeptidase activity"/>
    <property type="evidence" value="ECO:0007669"/>
    <property type="project" value="UniProtKB-KW"/>
</dbReference>
<name>A0A1G7HG22_CHIFI</name>
<dbReference type="PROSITE" id="PS51257">
    <property type="entry name" value="PROKAR_LIPOPROTEIN"/>
    <property type="match status" value="1"/>
</dbReference>
<gene>
    <name evidence="2" type="ORF">SAMN04488121_101451</name>
</gene>
<organism evidence="2 3">
    <name type="scientific">Chitinophaga filiformis</name>
    <name type="common">Myxococcus filiformis</name>
    <name type="synonym">Flexibacter filiformis</name>
    <dbReference type="NCBI Taxonomy" id="104663"/>
    <lineage>
        <taxon>Bacteria</taxon>
        <taxon>Pseudomonadati</taxon>
        <taxon>Bacteroidota</taxon>
        <taxon>Chitinophagia</taxon>
        <taxon>Chitinophagales</taxon>
        <taxon>Chitinophagaceae</taxon>
        <taxon>Chitinophaga</taxon>
    </lineage>
</organism>
<proteinExistence type="predicted"/>
<dbReference type="InterPro" id="IPR008969">
    <property type="entry name" value="CarboxyPept-like_regulatory"/>
</dbReference>
<dbReference type="OrthoDB" id="645701at2"/>